<evidence type="ECO:0000256" key="1">
    <source>
        <dbReference type="SAM" id="SignalP"/>
    </source>
</evidence>
<sequence length="267" mass="28927">MKKIISVALCLTAVLSACSQQITPTLPESSTKGTTAQLHSQQSFGQESFVTAVANLGEYSAQGSHIYTPYSEYDISEKGLNEVSISLFVDNNTYPVYLTDSYGTVVAASHTSGGTVVSFSKLETAKFLVMESPMTSMAGSEARKMVWEQLNTEAWKTELEELSLKVDGDFLKSEDLTVDATYLSYKILDHLASKVSGLTSQTILAQPGLPLEIQENGQPSRTDSFTFKNRGPVTYAVTFSPPLEPLTLTAASSTGWSPTLDTLWGVF</sequence>
<feature type="signal peptide" evidence="1">
    <location>
        <begin position="1"/>
        <end position="19"/>
    </location>
</feature>
<accession>A0ABW1YDT4</accession>
<name>A0ABW1YDT4_9DEIO</name>
<dbReference type="PROSITE" id="PS51257">
    <property type="entry name" value="PROKAR_LIPOPROTEIN"/>
    <property type="match status" value="1"/>
</dbReference>
<dbReference type="RefSeq" id="WP_380083464.1">
    <property type="nucleotide sequence ID" value="NZ_JBHSWD010000001.1"/>
</dbReference>
<proteinExistence type="predicted"/>
<keyword evidence="1" id="KW-0732">Signal</keyword>
<feature type="chain" id="PRO_5046125196" description="Lipoprotein" evidence="1">
    <location>
        <begin position="20"/>
        <end position="267"/>
    </location>
</feature>
<reference evidence="3" key="1">
    <citation type="journal article" date="2019" name="Int. J. Syst. Evol. Microbiol.">
        <title>The Global Catalogue of Microorganisms (GCM) 10K type strain sequencing project: providing services to taxonomists for standard genome sequencing and annotation.</title>
        <authorList>
            <consortium name="The Broad Institute Genomics Platform"/>
            <consortium name="The Broad Institute Genome Sequencing Center for Infectious Disease"/>
            <person name="Wu L."/>
            <person name="Ma J."/>
        </authorList>
    </citation>
    <scope>NUCLEOTIDE SEQUENCE [LARGE SCALE GENOMIC DNA]</scope>
    <source>
        <strain evidence="3">CGMCC 1.15772</strain>
    </source>
</reference>
<evidence type="ECO:0000313" key="2">
    <source>
        <dbReference type="EMBL" id="MFC6592434.1"/>
    </source>
</evidence>
<organism evidence="2 3">
    <name type="scientific">Deinococcus lacus</name>
    <dbReference type="NCBI Taxonomy" id="392561"/>
    <lineage>
        <taxon>Bacteria</taxon>
        <taxon>Thermotogati</taxon>
        <taxon>Deinococcota</taxon>
        <taxon>Deinococci</taxon>
        <taxon>Deinococcales</taxon>
        <taxon>Deinococcaceae</taxon>
        <taxon>Deinococcus</taxon>
    </lineage>
</organism>
<comment type="caution">
    <text evidence="2">The sequence shown here is derived from an EMBL/GenBank/DDBJ whole genome shotgun (WGS) entry which is preliminary data.</text>
</comment>
<dbReference type="EMBL" id="JBHSWD010000001">
    <property type="protein sequence ID" value="MFC6592434.1"/>
    <property type="molecule type" value="Genomic_DNA"/>
</dbReference>
<gene>
    <name evidence="2" type="ORF">ACFP81_10785</name>
</gene>
<keyword evidence="3" id="KW-1185">Reference proteome</keyword>
<dbReference type="Proteomes" id="UP001596297">
    <property type="component" value="Unassembled WGS sequence"/>
</dbReference>
<evidence type="ECO:0000313" key="3">
    <source>
        <dbReference type="Proteomes" id="UP001596297"/>
    </source>
</evidence>
<evidence type="ECO:0008006" key="4">
    <source>
        <dbReference type="Google" id="ProtNLM"/>
    </source>
</evidence>
<protein>
    <recommendedName>
        <fullName evidence="4">Lipoprotein</fullName>
    </recommendedName>
</protein>